<dbReference type="GO" id="GO:0005543">
    <property type="term" value="F:phospholipid binding"/>
    <property type="evidence" value="ECO:0007669"/>
    <property type="project" value="TreeGrafter"/>
</dbReference>
<keyword evidence="4" id="KW-0509">mRNA transport</keyword>
<evidence type="ECO:0000256" key="3">
    <source>
        <dbReference type="ARBA" id="ARBA00022448"/>
    </source>
</evidence>
<dbReference type="Gene3D" id="1.25.40.510">
    <property type="entry name" value="GLE1-like"/>
    <property type="match status" value="1"/>
</dbReference>
<keyword evidence="5" id="KW-0653">Protein transport</keyword>
<evidence type="ECO:0000256" key="2">
    <source>
        <dbReference type="ARBA" id="ARBA00011056"/>
    </source>
</evidence>
<accession>A0A914VX92</accession>
<proteinExistence type="inferred from homology"/>
<evidence type="ECO:0000256" key="4">
    <source>
        <dbReference type="ARBA" id="ARBA00022816"/>
    </source>
</evidence>
<feature type="compositionally biased region" description="Low complexity" evidence="13">
    <location>
        <begin position="30"/>
        <end position="44"/>
    </location>
</feature>
<comment type="function">
    <text evidence="9">Required for the export of mRNAs containing poly(A) tails from the nucleus into the cytoplasm. May be involved in the terminal step of the mRNA transport through the nuclear pore complex (NPC).</text>
</comment>
<evidence type="ECO:0000256" key="9">
    <source>
        <dbReference type="ARBA" id="ARBA00024680"/>
    </source>
</evidence>
<feature type="region of interest" description="Disordered" evidence="13">
    <location>
        <begin position="368"/>
        <end position="428"/>
    </location>
</feature>
<keyword evidence="14" id="KW-1185">Reference proteome</keyword>
<keyword evidence="8" id="KW-0539">Nucleus</keyword>
<dbReference type="PANTHER" id="PTHR12960:SF0">
    <property type="entry name" value="MRNA EXPORT FACTOR GLE1"/>
    <property type="match status" value="1"/>
</dbReference>
<keyword evidence="7" id="KW-0906">Nuclear pore complex</keyword>
<evidence type="ECO:0000256" key="7">
    <source>
        <dbReference type="ARBA" id="ARBA00023132"/>
    </source>
</evidence>
<evidence type="ECO:0000256" key="11">
    <source>
        <dbReference type="ARBA" id="ARBA00029983"/>
    </source>
</evidence>
<evidence type="ECO:0000256" key="1">
    <source>
        <dbReference type="ARBA" id="ARBA00004567"/>
    </source>
</evidence>
<feature type="region of interest" description="Disordered" evidence="13">
    <location>
        <begin position="500"/>
        <end position="571"/>
    </location>
</feature>
<evidence type="ECO:0000313" key="14">
    <source>
        <dbReference type="Proteomes" id="UP000887566"/>
    </source>
</evidence>
<feature type="compositionally biased region" description="Polar residues" evidence="13">
    <location>
        <begin position="8"/>
        <end position="26"/>
    </location>
</feature>
<name>A0A914VX92_9BILA</name>
<feature type="compositionally biased region" description="Low complexity" evidence="13">
    <location>
        <begin position="413"/>
        <end position="426"/>
    </location>
</feature>
<comment type="similarity">
    <text evidence="2">Belongs to the GLE1 family.</text>
</comment>
<feature type="region of interest" description="Disordered" evidence="13">
    <location>
        <begin position="72"/>
        <end position="107"/>
    </location>
</feature>
<feature type="compositionally biased region" description="Polar residues" evidence="13">
    <location>
        <begin position="75"/>
        <end position="98"/>
    </location>
</feature>
<comment type="subcellular location">
    <subcellularLocation>
        <location evidence="1">Nucleus</location>
        <location evidence="1">Nuclear pore complex</location>
    </subcellularLocation>
</comment>
<dbReference type="GO" id="GO:0016973">
    <property type="term" value="P:poly(A)+ mRNA export from nucleus"/>
    <property type="evidence" value="ECO:0007669"/>
    <property type="project" value="InterPro"/>
</dbReference>
<protein>
    <recommendedName>
        <fullName evidence="10">mRNA export factor GLE1</fullName>
    </recommendedName>
    <alternativeName>
        <fullName evidence="12">GLE1 RNA export mediator</fullName>
    </alternativeName>
    <alternativeName>
        <fullName evidence="11">Nucleoporin GLE1</fullName>
    </alternativeName>
</protein>
<evidence type="ECO:0000256" key="13">
    <source>
        <dbReference type="SAM" id="MobiDB-lite"/>
    </source>
</evidence>
<reference evidence="15" key="1">
    <citation type="submission" date="2022-11" db="UniProtKB">
        <authorList>
            <consortium name="WormBaseParasite"/>
        </authorList>
    </citation>
    <scope>IDENTIFICATION</scope>
</reference>
<evidence type="ECO:0000256" key="12">
    <source>
        <dbReference type="ARBA" id="ARBA00030897"/>
    </source>
</evidence>
<keyword evidence="6" id="KW-0811">Translocation</keyword>
<dbReference type="PANTHER" id="PTHR12960">
    <property type="entry name" value="GLE-1-RELATED"/>
    <property type="match status" value="1"/>
</dbReference>
<dbReference type="InterPro" id="IPR038506">
    <property type="entry name" value="GLE1-like_sf"/>
</dbReference>
<dbReference type="GO" id="GO:0031369">
    <property type="term" value="F:translation initiation factor binding"/>
    <property type="evidence" value="ECO:0007669"/>
    <property type="project" value="TreeGrafter"/>
</dbReference>
<feature type="compositionally biased region" description="Low complexity" evidence="13">
    <location>
        <begin position="368"/>
        <end position="405"/>
    </location>
</feature>
<feature type="region of interest" description="Disordered" evidence="13">
    <location>
        <begin position="299"/>
        <end position="356"/>
    </location>
</feature>
<organism evidence="14 15">
    <name type="scientific">Plectus sambesii</name>
    <dbReference type="NCBI Taxonomy" id="2011161"/>
    <lineage>
        <taxon>Eukaryota</taxon>
        <taxon>Metazoa</taxon>
        <taxon>Ecdysozoa</taxon>
        <taxon>Nematoda</taxon>
        <taxon>Chromadorea</taxon>
        <taxon>Plectida</taxon>
        <taxon>Plectina</taxon>
        <taxon>Plectoidea</taxon>
        <taxon>Plectidae</taxon>
        <taxon>Plectus</taxon>
    </lineage>
</organism>
<evidence type="ECO:0000256" key="5">
    <source>
        <dbReference type="ARBA" id="ARBA00022927"/>
    </source>
</evidence>
<dbReference type="GO" id="GO:0044614">
    <property type="term" value="C:nuclear pore cytoplasmic filaments"/>
    <property type="evidence" value="ECO:0007669"/>
    <property type="project" value="TreeGrafter"/>
</dbReference>
<dbReference type="GO" id="GO:0005737">
    <property type="term" value="C:cytoplasm"/>
    <property type="evidence" value="ECO:0007669"/>
    <property type="project" value="TreeGrafter"/>
</dbReference>
<evidence type="ECO:0000256" key="10">
    <source>
        <dbReference type="ARBA" id="ARBA00026227"/>
    </source>
</evidence>
<dbReference type="Pfam" id="PF07817">
    <property type="entry name" value="GLE1"/>
    <property type="match status" value="1"/>
</dbReference>
<evidence type="ECO:0000256" key="8">
    <source>
        <dbReference type="ARBA" id="ARBA00023242"/>
    </source>
</evidence>
<dbReference type="GO" id="GO:0015031">
    <property type="term" value="P:protein transport"/>
    <property type="evidence" value="ECO:0007669"/>
    <property type="project" value="UniProtKB-KW"/>
</dbReference>
<sequence length="861" mass="93209">MLNEESETPASSSNKRLTRPPQNWTLKNAFGRSFFGDSSSHSGSNTNRASLTKPKGRLFGSHAVHISDVAVHRAGSNSEDVPQEPTRSQRNTTRFSISTKKDNHQRDSILNALKKTRVGQLSYNKSPDNYKSVLSPPRSSSEIGESTSSLYASKHSEFVGASPNGAVVVDNASGLVRFSKAKPPPKETASKSNDEARMEQWRNGMVSIRLDNEREKKALVKQLALDTDNKLALHHQSLPHKSSPTKVYGLTEDFDDTASEGDDLQEPSKNMRLDLSPIPQFHPMPIAPQPDKAYIPSVKERSATPTGTINHSDMAGSSRPSLTMGTAAPPASLMGNPPPYMGNSTKPPSAVSPLSRLPNRASASLFSPESHVVSSTPHSPPSVADSSAVLPPPAAASQSASVVAEPPKEASPPKRASPSSRSPQSSTINITERLCTEMTSACQRLREGLSLVENESVRKMQMDVLAQIERKLGANPDMNTIAKLTDTLAKLSTTIDRLVAVKTPSPIPPEPSSASTRRSIDRAPEQQEPATKSSKADVPKSEVSLAAPQKVTETAATGVVERPAAPSSPRERFAEYTAYLQSVEAETREFADTKRVDILRAELKRTIKDKINVMSKKMATRQEVKATFDYLHRLLSGETVADHQGTPLNLKGKHVATQWTITFIIDTYLALVNADASIVFVAAAVLAGLMLEATAFRRLLVAKIARASTLLNLDAAKCAEEALQVTLKGADAKNAWMSRECSLVRLFVAVHATHDAPNGGGRPLPDGPPILWRLFADLLNFPPAPIASATVMHELITTGGWLLNDLYGQQFRKLLQCAKTQLLPKFDRSQTRLGEAAAVVTLEITLSKGIPKKPDGFYRST</sequence>
<feature type="region of interest" description="Disordered" evidence="13">
    <location>
        <begin position="1"/>
        <end position="54"/>
    </location>
</feature>
<keyword evidence="3" id="KW-0813">Transport</keyword>
<dbReference type="GO" id="GO:0000822">
    <property type="term" value="F:inositol hexakisphosphate binding"/>
    <property type="evidence" value="ECO:0007669"/>
    <property type="project" value="TreeGrafter"/>
</dbReference>
<evidence type="ECO:0000256" key="6">
    <source>
        <dbReference type="ARBA" id="ARBA00023010"/>
    </source>
</evidence>
<dbReference type="InterPro" id="IPR012476">
    <property type="entry name" value="GLE1"/>
</dbReference>
<dbReference type="WBParaSite" id="PSAMB.scaffold2667size21928.g18697.t1">
    <property type="protein sequence ID" value="PSAMB.scaffold2667size21928.g18697.t1"/>
    <property type="gene ID" value="PSAMB.scaffold2667size21928.g18697"/>
</dbReference>
<dbReference type="AlphaFoldDB" id="A0A914VX92"/>
<feature type="region of interest" description="Disordered" evidence="13">
    <location>
        <begin position="122"/>
        <end position="145"/>
    </location>
</feature>
<dbReference type="Proteomes" id="UP000887566">
    <property type="component" value="Unplaced"/>
</dbReference>
<evidence type="ECO:0000313" key="15">
    <source>
        <dbReference type="WBParaSite" id="PSAMB.scaffold2667size21928.g18697.t1"/>
    </source>
</evidence>